<dbReference type="PANTHER" id="PTHR13018:SF5">
    <property type="entry name" value="RE44586P"/>
    <property type="match status" value="1"/>
</dbReference>
<dbReference type="InParanoid" id="A0A1Y1XZC8"/>
<feature type="domain" description="CSC1/OSCA1-like 7TM region" evidence="8">
    <location>
        <begin position="314"/>
        <end position="584"/>
    </location>
</feature>
<evidence type="ECO:0000259" key="8">
    <source>
        <dbReference type="Pfam" id="PF02714"/>
    </source>
</evidence>
<name>A0A1Y1XZC8_9FUNG</name>
<sequence length="724" mass="82592">MYTPRSRLRRNAPPPLPVSFFGWILPVLRYPQHDMVERVGLDAVMLLKFLEMAFLLFSSCSVFGMIILLPINYLNATSPEDGELSLSEALTKLSIPKGSKVFAAHSVFTWVFSLLALYFLHRTYEQYVSLRWTYLIGVSRSVSGRSVMVTAIPEKLRSNAALRDFFDKLNAGPVEAVHICPQLQELPRILKKRADYLRKLEKTCTVYCGNGAKEWERPSIRLGILGLIGQRVDVIEHYHKLIQSYDHLVSKARSLSYPPTTVGFVTFADQKSASVIAQTLTHTQAYTCVTQIAPDPRDILWDNLYRTRREVLVRKAATELVIFILLCFWTYPVATLASWLGVDGLQKVFPYIQEWIDRNAITRGMIFKLLPSLFVLVFMAIVPIILEPLIRFQRKPSRSLVELAVLKKYFLFQLINVLLIFTVASTFFSSFYAIVEKPTDITTILGRQLPLFAPFFINYVTILGLGYLPLKLVQLGPMILLSIRRLYCSSPRDYAELLTPVNIDYGWAYPIPMLVFVIVLTYSVMAPLILVFGAAYFSIAYLFQKYNFLYVYFRRFETGGIFWPVVARRLVFGVFIFQLTMLGVLILNNAYVSGLLIAPLFVITVVAYRRIFRALEERSRFLPLELSELIVPKSPDECTNPEPIPTTDLDLLDDQYEAAPTSKTDYRESPMSRCPGILDASERTYSHPAMVGVLPKLWLPRTIVGVKNDSSIYATTDEKHEVQL</sequence>
<evidence type="ECO:0000256" key="2">
    <source>
        <dbReference type="ARBA" id="ARBA00007779"/>
    </source>
</evidence>
<proteinExistence type="inferred from homology"/>
<evidence type="ECO:0000313" key="11">
    <source>
        <dbReference type="EMBL" id="ORX90846.1"/>
    </source>
</evidence>
<dbReference type="GO" id="GO:0005886">
    <property type="term" value="C:plasma membrane"/>
    <property type="evidence" value="ECO:0007669"/>
    <property type="project" value="TreeGrafter"/>
</dbReference>
<comment type="similarity">
    <text evidence="2">Belongs to the CSC1 (TC 1.A.17) family.</text>
</comment>
<dbReference type="OrthoDB" id="1689567at2759"/>
<dbReference type="Pfam" id="PF13967">
    <property type="entry name" value="RSN1_TM"/>
    <property type="match status" value="1"/>
</dbReference>
<feature type="transmembrane region" description="Helical" evidence="7">
    <location>
        <begin position="410"/>
        <end position="435"/>
    </location>
</feature>
<keyword evidence="4 7" id="KW-0812">Transmembrane</keyword>
<feature type="transmembrane region" description="Helical" evidence="7">
    <location>
        <begin position="102"/>
        <end position="121"/>
    </location>
</feature>
<keyword evidence="6 7" id="KW-0472">Membrane</keyword>
<evidence type="ECO:0000259" key="10">
    <source>
        <dbReference type="Pfam" id="PF14703"/>
    </source>
</evidence>
<evidence type="ECO:0000256" key="5">
    <source>
        <dbReference type="ARBA" id="ARBA00022989"/>
    </source>
</evidence>
<feature type="domain" description="CSC1/OSCA1-like N-terminal transmembrane" evidence="9">
    <location>
        <begin position="1"/>
        <end position="122"/>
    </location>
</feature>
<evidence type="ECO:0000259" key="9">
    <source>
        <dbReference type="Pfam" id="PF13967"/>
    </source>
</evidence>
<keyword evidence="12" id="KW-1185">Reference proteome</keyword>
<dbReference type="InterPro" id="IPR003864">
    <property type="entry name" value="CSC1/OSCA1-like_7TM"/>
</dbReference>
<feature type="transmembrane region" description="Helical" evidence="7">
    <location>
        <begin position="502"/>
        <end position="522"/>
    </location>
</feature>
<feature type="transmembrane region" description="Helical" evidence="7">
    <location>
        <begin position="565"/>
        <end position="586"/>
    </location>
</feature>
<keyword evidence="3" id="KW-0813">Transport</keyword>
<feature type="transmembrane region" description="Helical" evidence="7">
    <location>
        <begin position="49"/>
        <end position="71"/>
    </location>
</feature>
<dbReference type="AlphaFoldDB" id="A0A1Y1XZC8"/>
<dbReference type="Proteomes" id="UP000193498">
    <property type="component" value="Unassembled WGS sequence"/>
</dbReference>
<evidence type="ECO:0000256" key="6">
    <source>
        <dbReference type="ARBA" id="ARBA00023136"/>
    </source>
</evidence>
<evidence type="ECO:0000256" key="4">
    <source>
        <dbReference type="ARBA" id="ARBA00022692"/>
    </source>
</evidence>
<feature type="domain" description="CSC1/OSCA1-like cytosolic" evidence="10">
    <location>
        <begin position="145"/>
        <end position="303"/>
    </location>
</feature>
<dbReference type="Pfam" id="PF02714">
    <property type="entry name" value="RSN1_7TM"/>
    <property type="match status" value="1"/>
</dbReference>
<dbReference type="FunCoup" id="A0A1Y1XZC8">
    <property type="interactions" value="177"/>
</dbReference>
<dbReference type="EMBL" id="MCFE01000357">
    <property type="protein sequence ID" value="ORX90846.1"/>
    <property type="molecule type" value="Genomic_DNA"/>
</dbReference>
<dbReference type="InterPro" id="IPR027815">
    <property type="entry name" value="CSC1/OSCA1-like_cyt"/>
</dbReference>
<organism evidence="11 12">
    <name type="scientific">Basidiobolus meristosporus CBS 931.73</name>
    <dbReference type="NCBI Taxonomy" id="1314790"/>
    <lineage>
        <taxon>Eukaryota</taxon>
        <taxon>Fungi</taxon>
        <taxon>Fungi incertae sedis</taxon>
        <taxon>Zoopagomycota</taxon>
        <taxon>Entomophthoromycotina</taxon>
        <taxon>Basidiobolomycetes</taxon>
        <taxon>Basidiobolales</taxon>
        <taxon>Basidiobolaceae</taxon>
        <taxon>Basidiobolus</taxon>
    </lineage>
</organism>
<dbReference type="GO" id="GO:0005227">
    <property type="term" value="F:calcium-activated cation channel activity"/>
    <property type="evidence" value="ECO:0007669"/>
    <property type="project" value="InterPro"/>
</dbReference>
<feature type="transmembrane region" description="Helical" evidence="7">
    <location>
        <begin position="528"/>
        <end position="553"/>
    </location>
</feature>
<dbReference type="Pfam" id="PF14703">
    <property type="entry name" value="PHM7_cyt"/>
    <property type="match status" value="1"/>
</dbReference>
<protein>
    <submittedName>
        <fullName evidence="11">DUF221-domain-containing protein</fullName>
    </submittedName>
</protein>
<keyword evidence="5 7" id="KW-1133">Transmembrane helix</keyword>
<feature type="transmembrane region" description="Helical" evidence="7">
    <location>
        <begin position="369"/>
        <end position="390"/>
    </location>
</feature>
<feature type="transmembrane region" description="Helical" evidence="7">
    <location>
        <begin position="316"/>
        <end position="340"/>
    </location>
</feature>
<dbReference type="InterPro" id="IPR032880">
    <property type="entry name" value="CSC1/OSCA1-like_N"/>
</dbReference>
<reference evidence="11 12" key="1">
    <citation type="submission" date="2016-07" db="EMBL/GenBank/DDBJ databases">
        <title>Pervasive Adenine N6-methylation of Active Genes in Fungi.</title>
        <authorList>
            <consortium name="DOE Joint Genome Institute"/>
            <person name="Mondo S.J."/>
            <person name="Dannebaum R.O."/>
            <person name="Kuo R.C."/>
            <person name="Labutti K."/>
            <person name="Haridas S."/>
            <person name="Kuo A."/>
            <person name="Salamov A."/>
            <person name="Ahrendt S.R."/>
            <person name="Lipzen A."/>
            <person name="Sullivan W."/>
            <person name="Andreopoulos W.B."/>
            <person name="Clum A."/>
            <person name="Lindquist E."/>
            <person name="Daum C."/>
            <person name="Ramamoorthy G.K."/>
            <person name="Gryganskyi A."/>
            <person name="Culley D."/>
            <person name="Magnuson J.K."/>
            <person name="James T.Y."/>
            <person name="O'Malley M.A."/>
            <person name="Stajich J.E."/>
            <person name="Spatafora J.W."/>
            <person name="Visel A."/>
            <person name="Grigoriev I.V."/>
        </authorList>
    </citation>
    <scope>NUCLEOTIDE SEQUENCE [LARGE SCALE GENOMIC DNA]</scope>
    <source>
        <strain evidence="11 12">CBS 931.73</strain>
    </source>
</reference>
<evidence type="ECO:0000256" key="1">
    <source>
        <dbReference type="ARBA" id="ARBA00004141"/>
    </source>
</evidence>
<comment type="subcellular location">
    <subcellularLocation>
        <location evidence="1">Membrane</location>
        <topology evidence="1">Multi-pass membrane protein</topology>
    </subcellularLocation>
</comment>
<evidence type="ECO:0000256" key="7">
    <source>
        <dbReference type="SAM" id="Phobius"/>
    </source>
</evidence>
<evidence type="ECO:0000313" key="12">
    <source>
        <dbReference type="Proteomes" id="UP000193498"/>
    </source>
</evidence>
<evidence type="ECO:0000256" key="3">
    <source>
        <dbReference type="ARBA" id="ARBA00022448"/>
    </source>
</evidence>
<gene>
    <name evidence="11" type="ORF">K493DRAFT_339751</name>
</gene>
<feature type="transmembrane region" description="Helical" evidence="7">
    <location>
        <begin position="592"/>
        <end position="612"/>
    </location>
</feature>
<feature type="transmembrane region" description="Helical" evidence="7">
    <location>
        <begin position="455"/>
        <end position="481"/>
    </location>
</feature>
<accession>A0A1Y1XZC8</accession>
<dbReference type="InterPro" id="IPR045122">
    <property type="entry name" value="Csc1-like"/>
</dbReference>
<dbReference type="PANTHER" id="PTHR13018">
    <property type="entry name" value="PROBABLE MEMBRANE PROTEIN DUF221-RELATED"/>
    <property type="match status" value="1"/>
</dbReference>
<comment type="caution">
    <text evidence="11">The sequence shown here is derived from an EMBL/GenBank/DDBJ whole genome shotgun (WGS) entry which is preliminary data.</text>
</comment>